<dbReference type="HOGENOM" id="CLU_021307_2_0_3"/>
<dbReference type="InterPro" id="IPR027417">
    <property type="entry name" value="P-loop_NTPase"/>
</dbReference>
<dbReference type="SUPFAM" id="SSF55073">
    <property type="entry name" value="Nucleotide cyclase"/>
    <property type="match status" value="1"/>
</dbReference>
<evidence type="ECO:0000313" key="4">
    <source>
        <dbReference type="Proteomes" id="UP000010471"/>
    </source>
</evidence>
<dbReference type="RefSeq" id="WP_015182748.1">
    <property type="nucleotide sequence ID" value="NC_019738.1"/>
</dbReference>
<dbReference type="InterPro" id="IPR029787">
    <property type="entry name" value="Nucleotide_cyclase"/>
</dbReference>
<dbReference type="STRING" id="1173027.Mic7113_2816"/>
<protein>
    <submittedName>
        <fullName evidence="3">Family 3 adenylate cyclase</fullName>
    </submittedName>
</protein>
<dbReference type="InterPro" id="IPR001054">
    <property type="entry name" value="A/G_cyclase"/>
</dbReference>
<sequence length="613" mass="70436">MKSQLPKRKRGVILTYRGWQRLQRAQRQSEMEDNNGVPYTLEQIGERTQMSPNTIAKVQRRQAAVDRQSLESYFSTFNLTLNVDDYTQPDSNESESRSSIMVKGYVPLNSPFYIERPPIEQLCDEAILQPGALIRIKAPKQMGKTSLMVRILDEAITQDFKTVTLSLQLADADLFTTLSQFLRWFCAVVTRRLELPNRLNEYWDEVFGSNYNCTDYFENYLLAEIDRPVVLALDEVDVVFNYPKIATDFFGLLRTWYQKAKYPEQSSMIWQKLRLIIVHSTEVYIPLNVNQSPFNVGLSIDLPEFTPLQVQDLATRHQLDWKTEEVERLMELIGGNPYLVHIALYHISGKDITLEQLLATATSENGIYRDYLRRQLWNVQQYPDLVTALTRVVMSPTPVKLDPIQGFKLHSMGLVRFVNGQVVPSWDLYRRYFSEHLSQLQLNLLQEHRLATIVSINVVELAEMMGTDPEETQNLLYQNFQFITQLGQQYEGQILKSTGDGLLIYFPSTINAVNCAQEIQLAFRKIAEGTTEPILTYRIGIHLGDVIFNCIDVTGPGVNIATRLQAEIAPGDICISQVVYDAVKSYLPLLPIEIKQEQFEGIEEPMPLYQLTF</sequence>
<dbReference type="Gene3D" id="3.30.70.1230">
    <property type="entry name" value="Nucleotide cyclase"/>
    <property type="match status" value="1"/>
</dbReference>
<evidence type="ECO:0000313" key="3">
    <source>
        <dbReference type="EMBL" id="AFZ18599.1"/>
    </source>
</evidence>
<dbReference type="eggNOG" id="COG2114">
    <property type="taxonomic scope" value="Bacteria"/>
</dbReference>
<dbReference type="KEGG" id="mic:Mic7113_2816"/>
<dbReference type="PATRIC" id="fig|1173027.3.peg.3093"/>
<dbReference type="PANTHER" id="PTHR43081:SF19">
    <property type="entry name" value="PH-SENSITIVE ADENYLATE CYCLASE RV1264"/>
    <property type="match status" value="1"/>
</dbReference>
<keyword evidence="4" id="KW-1185">Reference proteome</keyword>
<organism evidence="3 4">
    <name type="scientific">Allocoleopsis franciscana PCC 7113</name>
    <dbReference type="NCBI Taxonomy" id="1173027"/>
    <lineage>
        <taxon>Bacteria</taxon>
        <taxon>Bacillati</taxon>
        <taxon>Cyanobacteriota</taxon>
        <taxon>Cyanophyceae</taxon>
        <taxon>Coleofasciculales</taxon>
        <taxon>Coleofasciculaceae</taxon>
        <taxon>Allocoleopsis</taxon>
        <taxon>Allocoleopsis franciscana</taxon>
    </lineage>
</organism>
<dbReference type="GO" id="GO:0004016">
    <property type="term" value="F:adenylate cyclase activity"/>
    <property type="evidence" value="ECO:0007669"/>
    <property type="project" value="UniProtKB-ARBA"/>
</dbReference>
<comment type="similarity">
    <text evidence="1">Belongs to the adenylyl cyclase class-3 family.</text>
</comment>
<dbReference type="SUPFAM" id="SSF52540">
    <property type="entry name" value="P-loop containing nucleoside triphosphate hydrolases"/>
    <property type="match status" value="1"/>
</dbReference>
<dbReference type="EMBL" id="CP003630">
    <property type="protein sequence ID" value="AFZ18599.1"/>
    <property type="molecule type" value="Genomic_DNA"/>
</dbReference>
<reference evidence="3 4" key="1">
    <citation type="submission" date="2012-06" db="EMBL/GenBank/DDBJ databases">
        <title>Finished chromosome of genome of Microcoleus sp. PCC 7113.</title>
        <authorList>
            <consortium name="US DOE Joint Genome Institute"/>
            <person name="Gugger M."/>
            <person name="Coursin T."/>
            <person name="Rippka R."/>
            <person name="Tandeau De Marsac N."/>
            <person name="Huntemann M."/>
            <person name="Wei C.-L."/>
            <person name="Han J."/>
            <person name="Detter J.C."/>
            <person name="Han C."/>
            <person name="Tapia R."/>
            <person name="Chen A."/>
            <person name="Kyrpides N."/>
            <person name="Mavromatis K."/>
            <person name="Markowitz V."/>
            <person name="Szeto E."/>
            <person name="Ivanova N."/>
            <person name="Pagani I."/>
            <person name="Pati A."/>
            <person name="Goodwin L."/>
            <person name="Nordberg H.P."/>
            <person name="Cantor M.N."/>
            <person name="Hua S.X."/>
            <person name="Woyke T."/>
            <person name="Kerfeld C.A."/>
        </authorList>
    </citation>
    <scope>NUCLEOTIDE SEQUENCE [LARGE SCALE GENOMIC DNA]</scope>
    <source>
        <strain evidence="3 4">PCC 7113</strain>
    </source>
</reference>
<dbReference type="PROSITE" id="PS50125">
    <property type="entry name" value="GUANYLATE_CYCLASE_2"/>
    <property type="match status" value="1"/>
</dbReference>
<dbReference type="Pfam" id="PF14516">
    <property type="entry name" value="AAA_35"/>
    <property type="match status" value="1"/>
</dbReference>
<dbReference type="AlphaFoldDB" id="K9WFR5"/>
<dbReference type="CDD" id="cd07302">
    <property type="entry name" value="CHD"/>
    <property type="match status" value="1"/>
</dbReference>
<dbReference type="GO" id="GO:0035556">
    <property type="term" value="P:intracellular signal transduction"/>
    <property type="evidence" value="ECO:0007669"/>
    <property type="project" value="InterPro"/>
</dbReference>
<dbReference type="PANTHER" id="PTHR43081">
    <property type="entry name" value="ADENYLATE CYCLASE, TERMINAL-DIFFERENTIATION SPECIFIC-RELATED"/>
    <property type="match status" value="1"/>
</dbReference>
<feature type="domain" description="Guanylate cyclase" evidence="2">
    <location>
        <begin position="452"/>
        <end position="565"/>
    </location>
</feature>
<dbReference type="eggNOG" id="COG1672">
    <property type="taxonomic scope" value="Bacteria"/>
</dbReference>
<dbReference type="InterPro" id="IPR050697">
    <property type="entry name" value="Adenylyl/Guanylyl_Cyclase_3/4"/>
</dbReference>
<proteinExistence type="inferred from homology"/>
<accession>K9WFR5</accession>
<dbReference type="Proteomes" id="UP000010471">
    <property type="component" value="Chromosome"/>
</dbReference>
<dbReference type="GO" id="GO:0006171">
    <property type="term" value="P:cAMP biosynthetic process"/>
    <property type="evidence" value="ECO:0007669"/>
    <property type="project" value="TreeGrafter"/>
</dbReference>
<dbReference type="OrthoDB" id="502668at2"/>
<name>K9WFR5_9CYAN</name>
<dbReference type="Pfam" id="PF00211">
    <property type="entry name" value="Guanylate_cyc"/>
    <property type="match status" value="1"/>
</dbReference>
<evidence type="ECO:0000256" key="1">
    <source>
        <dbReference type="ARBA" id="ARBA00005381"/>
    </source>
</evidence>
<evidence type="ECO:0000259" key="2">
    <source>
        <dbReference type="PROSITE" id="PS50125"/>
    </source>
</evidence>
<gene>
    <name evidence="3" type="ORF">Mic7113_2816</name>
</gene>
<dbReference type="Gene3D" id="3.40.50.300">
    <property type="entry name" value="P-loop containing nucleotide triphosphate hydrolases"/>
    <property type="match status" value="1"/>
</dbReference>